<dbReference type="EMBL" id="CH963857">
    <property type="protein sequence ID" value="EDW75810.2"/>
    <property type="molecule type" value="Genomic_DNA"/>
</dbReference>
<feature type="region of interest" description="Disordered" evidence="2">
    <location>
        <begin position="351"/>
        <end position="383"/>
    </location>
</feature>
<sequence length="408" mass="44585">MQTFLKMRTDNFLLISQVAKRQALWNTSITLADRKDSWISQWQEVASIMQLDVLTCKKRFKRLRDTYRAEIRKIQQRGSGTSNWPYFRAMEFLRCIFDPEGMVTFLPEAFDYEQAAYRNQAELDNSKMDDFVIEVDDDDDFDFEIMGDIFKQGGGGGGGGGGNESRGSAGIGGVVAGRCSVSGGGGGGDSSSAGQDSGSEFSVRKTINVNTNVSTTSANHLEADTDISPQLLSPMPLPPNHMLLPRPAKRGRPRKTSSPCETNVPSSTPTSIAAASDSTTAPGVSKDDADYNFLVSLLPHVKSLSDIGNLKFRMEISRILLDIKHDEQTAPSPEVQQLAKQRSSLPKLISAPVQSTTGPVPVSTSQKKRSRQQAMQEEPASKYAISSSGYVDSSMIECDVKIENETLF</sequence>
<dbReference type="GO" id="GO:0003677">
    <property type="term" value="F:DNA binding"/>
    <property type="evidence" value="ECO:0007669"/>
    <property type="project" value="InterPro"/>
</dbReference>
<feature type="compositionally biased region" description="Polar residues" evidence="2">
    <location>
        <begin position="352"/>
        <end position="365"/>
    </location>
</feature>
<accession>B4MVU0</accession>
<dbReference type="GO" id="GO:0005667">
    <property type="term" value="C:transcription regulator complex"/>
    <property type="evidence" value="ECO:0007669"/>
    <property type="project" value="TreeGrafter"/>
</dbReference>
<proteinExistence type="predicted"/>
<dbReference type="Pfam" id="PF02944">
    <property type="entry name" value="BESS"/>
    <property type="match status" value="1"/>
</dbReference>
<organism evidence="5 6">
    <name type="scientific">Drosophila willistoni</name>
    <name type="common">Fruit fly</name>
    <dbReference type="NCBI Taxonomy" id="7260"/>
    <lineage>
        <taxon>Eukaryota</taxon>
        <taxon>Metazoa</taxon>
        <taxon>Ecdysozoa</taxon>
        <taxon>Arthropoda</taxon>
        <taxon>Hexapoda</taxon>
        <taxon>Insecta</taxon>
        <taxon>Pterygota</taxon>
        <taxon>Neoptera</taxon>
        <taxon>Endopterygota</taxon>
        <taxon>Diptera</taxon>
        <taxon>Brachycera</taxon>
        <taxon>Muscomorpha</taxon>
        <taxon>Ephydroidea</taxon>
        <taxon>Drosophilidae</taxon>
        <taxon>Drosophila</taxon>
        <taxon>Sophophora</taxon>
    </lineage>
</organism>
<dbReference type="PROSITE" id="PS51029">
    <property type="entry name" value="MADF"/>
    <property type="match status" value="1"/>
</dbReference>
<dbReference type="GO" id="GO:0005634">
    <property type="term" value="C:nucleus"/>
    <property type="evidence" value="ECO:0007669"/>
    <property type="project" value="UniProtKB-SubCell"/>
</dbReference>
<keyword evidence="6" id="KW-1185">Reference proteome</keyword>
<dbReference type="AlphaFoldDB" id="B4MVU0"/>
<dbReference type="OrthoDB" id="5984255at2759"/>
<evidence type="ECO:0000256" key="2">
    <source>
        <dbReference type="SAM" id="MobiDB-lite"/>
    </source>
</evidence>
<dbReference type="FunCoup" id="B4MVU0">
    <property type="interactions" value="75"/>
</dbReference>
<evidence type="ECO:0008006" key="7">
    <source>
        <dbReference type="Google" id="ProtNLM"/>
    </source>
</evidence>
<evidence type="ECO:0000313" key="5">
    <source>
        <dbReference type="EMBL" id="EDW75810.2"/>
    </source>
</evidence>
<dbReference type="PANTHER" id="PTHR12243">
    <property type="entry name" value="MADF DOMAIN TRANSCRIPTION FACTOR"/>
    <property type="match status" value="1"/>
</dbReference>
<dbReference type="STRING" id="7260.B4MVU0"/>
<dbReference type="Pfam" id="PF10545">
    <property type="entry name" value="MADF_DNA_bdg"/>
    <property type="match status" value="1"/>
</dbReference>
<evidence type="ECO:0000313" key="6">
    <source>
        <dbReference type="Proteomes" id="UP000007798"/>
    </source>
</evidence>
<dbReference type="InParanoid" id="B4MVU0"/>
<dbReference type="KEGG" id="dwi:6641917"/>
<evidence type="ECO:0000259" key="3">
    <source>
        <dbReference type="PROSITE" id="PS51029"/>
    </source>
</evidence>
<dbReference type="HOGENOM" id="CLU_809569_0_0_1"/>
<gene>
    <name evidence="5" type="primary">Dwil\GK14997</name>
    <name evidence="5" type="ORF">Dwil_GK14997</name>
</gene>
<comment type="subcellular location">
    <subcellularLocation>
        <location evidence="1">Nucleus</location>
    </subcellularLocation>
</comment>
<feature type="region of interest" description="Disordered" evidence="2">
    <location>
        <begin position="228"/>
        <end position="285"/>
    </location>
</feature>
<evidence type="ECO:0000256" key="1">
    <source>
        <dbReference type="PROSITE-ProRule" id="PRU00371"/>
    </source>
</evidence>
<dbReference type="GO" id="GO:0006357">
    <property type="term" value="P:regulation of transcription by RNA polymerase II"/>
    <property type="evidence" value="ECO:0007669"/>
    <property type="project" value="TreeGrafter"/>
</dbReference>
<dbReference type="eggNOG" id="ENOG502T1I6">
    <property type="taxonomic scope" value="Eukaryota"/>
</dbReference>
<feature type="compositionally biased region" description="Low complexity" evidence="2">
    <location>
        <begin position="228"/>
        <end position="246"/>
    </location>
</feature>
<evidence type="ECO:0000259" key="4">
    <source>
        <dbReference type="PROSITE" id="PS51031"/>
    </source>
</evidence>
<dbReference type="Proteomes" id="UP000007798">
    <property type="component" value="Unassembled WGS sequence"/>
</dbReference>
<feature type="domain" description="MADF" evidence="3">
    <location>
        <begin position="13"/>
        <end position="98"/>
    </location>
</feature>
<name>B4MVU0_DROWI</name>
<keyword evidence="1" id="KW-0539">Nucleus</keyword>
<protein>
    <recommendedName>
        <fullName evidence="7">MADF domain-containing protein</fullName>
    </recommendedName>
</protein>
<dbReference type="SMART" id="SM00595">
    <property type="entry name" value="MADF"/>
    <property type="match status" value="1"/>
</dbReference>
<dbReference type="PANTHER" id="PTHR12243:SF64">
    <property type="entry name" value="DORSAL INTERACTING PROTEIN 3-RELATED"/>
    <property type="match status" value="1"/>
</dbReference>
<reference evidence="5 6" key="1">
    <citation type="journal article" date="2007" name="Nature">
        <title>Evolution of genes and genomes on the Drosophila phylogeny.</title>
        <authorList>
            <consortium name="Drosophila 12 Genomes Consortium"/>
            <person name="Clark A.G."/>
            <person name="Eisen M.B."/>
            <person name="Smith D.R."/>
            <person name="Bergman C.M."/>
            <person name="Oliver B."/>
            <person name="Markow T.A."/>
            <person name="Kaufman T.C."/>
            <person name="Kellis M."/>
            <person name="Gelbart W."/>
            <person name="Iyer V.N."/>
            <person name="Pollard D.A."/>
            <person name="Sackton T.B."/>
            <person name="Larracuente A.M."/>
            <person name="Singh N.D."/>
            <person name="Abad J.P."/>
            <person name="Abt D.N."/>
            <person name="Adryan B."/>
            <person name="Aguade M."/>
            <person name="Akashi H."/>
            <person name="Anderson W.W."/>
            <person name="Aquadro C.F."/>
            <person name="Ardell D.H."/>
            <person name="Arguello R."/>
            <person name="Artieri C.G."/>
            <person name="Barbash D.A."/>
            <person name="Barker D."/>
            <person name="Barsanti P."/>
            <person name="Batterham P."/>
            <person name="Batzoglou S."/>
            <person name="Begun D."/>
            <person name="Bhutkar A."/>
            <person name="Blanco E."/>
            <person name="Bosak S.A."/>
            <person name="Bradley R.K."/>
            <person name="Brand A.D."/>
            <person name="Brent M.R."/>
            <person name="Brooks A.N."/>
            <person name="Brown R.H."/>
            <person name="Butlin R.K."/>
            <person name="Caggese C."/>
            <person name="Calvi B.R."/>
            <person name="Bernardo de Carvalho A."/>
            <person name="Caspi A."/>
            <person name="Castrezana S."/>
            <person name="Celniker S.E."/>
            <person name="Chang J.L."/>
            <person name="Chapple C."/>
            <person name="Chatterji S."/>
            <person name="Chinwalla A."/>
            <person name="Civetta A."/>
            <person name="Clifton S.W."/>
            <person name="Comeron J.M."/>
            <person name="Costello J.C."/>
            <person name="Coyne J.A."/>
            <person name="Daub J."/>
            <person name="David R.G."/>
            <person name="Delcher A.L."/>
            <person name="Delehaunty K."/>
            <person name="Do C.B."/>
            <person name="Ebling H."/>
            <person name="Edwards K."/>
            <person name="Eickbush T."/>
            <person name="Evans J.D."/>
            <person name="Filipski A."/>
            <person name="Findeiss S."/>
            <person name="Freyhult E."/>
            <person name="Fulton L."/>
            <person name="Fulton R."/>
            <person name="Garcia A.C."/>
            <person name="Gardiner A."/>
            <person name="Garfield D.A."/>
            <person name="Garvin B.E."/>
            <person name="Gibson G."/>
            <person name="Gilbert D."/>
            <person name="Gnerre S."/>
            <person name="Godfrey J."/>
            <person name="Good R."/>
            <person name="Gotea V."/>
            <person name="Gravely B."/>
            <person name="Greenberg A.J."/>
            <person name="Griffiths-Jones S."/>
            <person name="Gross S."/>
            <person name="Guigo R."/>
            <person name="Gustafson E.A."/>
            <person name="Haerty W."/>
            <person name="Hahn M.W."/>
            <person name="Halligan D.L."/>
            <person name="Halpern A.L."/>
            <person name="Halter G.M."/>
            <person name="Han M.V."/>
            <person name="Heger A."/>
            <person name="Hillier L."/>
            <person name="Hinrichs A.S."/>
            <person name="Holmes I."/>
            <person name="Hoskins R.A."/>
            <person name="Hubisz M.J."/>
            <person name="Hultmark D."/>
            <person name="Huntley M.A."/>
            <person name="Jaffe D.B."/>
            <person name="Jagadeeshan S."/>
            <person name="Jeck W.R."/>
            <person name="Johnson J."/>
            <person name="Jones C.D."/>
            <person name="Jordan W.C."/>
            <person name="Karpen G.H."/>
            <person name="Kataoka E."/>
            <person name="Keightley P.D."/>
            <person name="Kheradpour P."/>
            <person name="Kirkness E.F."/>
            <person name="Koerich L.B."/>
            <person name="Kristiansen K."/>
            <person name="Kudrna D."/>
            <person name="Kulathinal R.J."/>
            <person name="Kumar S."/>
            <person name="Kwok R."/>
            <person name="Lander E."/>
            <person name="Langley C.H."/>
            <person name="Lapoint R."/>
            <person name="Lazzaro B.P."/>
            <person name="Lee S.J."/>
            <person name="Levesque L."/>
            <person name="Li R."/>
            <person name="Lin C.F."/>
            <person name="Lin M.F."/>
            <person name="Lindblad-Toh K."/>
            <person name="Llopart A."/>
            <person name="Long M."/>
            <person name="Low L."/>
            <person name="Lozovsky E."/>
            <person name="Lu J."/>
            <person name="Luo M."/>
            <person name="Machado C.A."/>
            <person name="Makalowski W."/>
            <person name="Marzo M."/>
            <person name="Matsuda M."/>
            <person name="Matzkin L."/>
            <person name="McAllister B."/>
            <person name="McBride C.S."/>
            <person name="McKernan B."/>
            <person name="McKernan K."/>
            <person name="Mendez-Lago M."/>
            <person name="Minx P."/>
            <person name="Mollenhauer M.U."/>
            <person name="Montooth K."/>
            <person name="Mount S.M."/>
            <person name="Mu X."/>
            <person name="Myers E."/>
            <person name="Negre B."/>
            <person name="Newfeld S."/>
            <person name="Nielsen R."/>
            <person name="Noor M.A."/>
            <person name="O'Grady P."/>
            <person name="Pachter L."/>
            <person name="Papaceit M."/>
            <person name="Parisi M.J."/>
            <person name="Parisi M."/>
            <person name="Parts L."/>
            <person name="Pedersen J.S."/>
            <person name="Pesole G."/>
            <person name="Phillippy A.M."/>
            <person name="Ponting C.P."/>
            <person name="Pop M."/>
            <person name="Porcelli D."/>
            <person name="Powell J.R."/>
            <person name="Prohaska S."/>
            <person name="Pruitt K."/>
            <person name="Puig M."/>
            <person name="Quesneville H."/>
            <person name="Ram K.R."/>
            <person name="Rand D."/>
            <person name="Rasmussen M.D."/>
            <person name="Reed L.K."/>
            <person name="Reenan R."/>
            <person name="Reily A."/>
            <person name="Remington K.A."/>
            <person name="Rieger T.T."/>
            <person name="Ritchie M.G."/>
            <person name="Robin C."/>
            <person name="Rogers Y.H."/>
            <person name="Rohde C."/>
            <person name="Rozas J."/>
            <person name="Rubenfield M.J."/>
            <person name="Ruiz A."/>
            <person name="Russo S."/>
            <person name="Salzberg S.L."/>
            <person name="Sanchez-Gracia A."/>
            <person name="Saranga D.J."/>
            <person name="Sato H."/>
            <person name="Schaeffer S.W."/>
            <person name="Schatz M.C."/>
            <person name="Schlenke T."/>
            <person name="Schwartz R."/>
            <person name="Segarra C."/>
            <person name="Singh R.S."/>
            <person name="Sirot L."/>
            <person name="Sirota M."/>
            <person name="Sisneros N.B."/>
            <person name="Smith C.D."/>
            <person name="Smith T.F."/>
            <person name="Spieth J."/>
            <person name="Stage D.E."/>
            <person name="Stark A."/>
            <person name="Stephan W."/>
            <person name="Strausberg R.L."/>
            <person name="Strempel S."/>
            <person name="Sturgill D."/>
            <person name="Sutton G."/>
            <person name="Sutton G.G."/>
            <person name="Tao W."/>
            <person name="Teichmann S."/>
            <person name="Tobari Y.N."/>
            <person name="Tomimura Y."/>
            <person name="Tsolas J.M."/>
            <person name="Valente V.L."/>
            <person name="Venter E."/>
            <person name="Venter J.C."/>
            <person name="Vicario S."/>
            <person name="Vieira F.G."/>
            <person name="Vilella A.J."/>
            <person name="Villasante A."/>
            <person name="Walenz B."/>
            <person name="Wang J."/>
            <person name="Wasserman M."/>
            <person name="Watts T."/>
            <person name="Wilson D."/>
            <person name="Wilson R.K."/>
            <person name="Wing R.A."/>
            <person name="Wolfner M.F."/>
            <person name="Wong A."/>
            <person name="Wong G.K."/>
            <person name="Wu C.I."/>
            <person name="Wu G."/>
            <person name="Yamamoto D."/>
            <person name="Yang H.P."/>
            <person name="Yang S.P."/>
            <person name="Yorke J.A."/>
            <person name="Yoshida K."/>
            <person name="Zdobnov E."/>
            <person name="Zhang P."/>
            <person name="Zhang Y."/>
            <person name="Zimin A.V."/>
            <person name="Baldwin J."/>
            <person name="Abdouelleil A."/>
            <person name="Abdulkadir J."/>
            <person name="Abebe A."/>
            <person name="Abera B."/>
            <person name="Abreu J."/>
            <person name="Acer S.C."/>
            <person name="Aftuck L."/>
            <person name="Alexander A."/>
            <person name="An P."/>
            <person name="Anderson E."/>
            <person name="Anderson S."/>
            <person name="Arachi H."/>
            <person name="Azer M."/>
            <person name="Bachantsang P."/>
            <person name="Barry A."/>
            <person name="Bayul T."/>
            <person name="Berlin A."/>
            <person name="Bessette D."/>
            <person name="Bloom T."/>
            <person name="Blye J."/>
            <person name="Boguslavskiy L."/>
            <person name="Bonnet C."/>
            <person name="Boukhgalter B."/>
            <person name="Bourzgui I."/>
            <person name="Brown A."/>
            <person name="Cahill P."/>
            <person name="Channer S."/>
            <person name="Cheshatsang Y."/>
            <person name="Chuda L."/>
            <person name="Citroen M."/>
            <person name="Collymore A."/>
            <person name="Cooke P."/>
            <person name="Costello M."/>
            <person name="D'Aco K."/>
            <person name="Daza R."/>
            <person name="De Haan G."/>
            <person name="DeGray S."/>
            <person name="DeMaso C."/>
            <person name="Dhargay N."/>
            <person name="Dooley K."/>
            <person name="Dooley E."/>
            <person name="Doricent M."/>
            <person name="Dorje P."/>
            <person name="Dorjee K."/>
            <person name="Dupes A."/>
            <person name="Elong R."/>
            <person name="Falk J."/>
            <person name="Farina A."/>
            <person name="Faro S."/>
            <person name="Ferguson D."/>
            <person name="Fisher S."/>
            <person name="Foley C.D."/>
            <person name="Franke A."/>
            <person name="Friedrich D."/>
            <person name="Gadbois L."/>
            <person name="Gearin G."/>
            <person name="Gearin C.R."/>
            <person name="Giannoukos G."/>
            <person name="Goode T."/>
            <person name="Graham J."/>
            <person name="Grandbois E."/>
            <person name="Grewal S."/>
            <person name="Gyaltsen K."/>
            <person name="Hafez N."/>
            <person name="Hagos B."/>
            <person name="Hall J."/>
            <person name="Henson C."/>
            <person name="Hollinger A."/>
            <person name="Honan T."/>
            <person name="Huard M.D."/>
            <person name="Hughes L."/>
            <person name="Hurhula B."/>
            <person name="Husby M.E."/>
            <person name="Kamat A."/>
            <person name="Kanga B."/>
            <person name="Kashin S."/>
            <person name="Khazanovich D."/>
            <person name="Kisner P."/>
            <person name="Lance K."/>
            <person name="Lara M."/>
            <person name="Lee W."/>
            <person name="Lennon N."/>
            <person name="Letendre F."/>
            <person name="LeVine R."/>
            <person name="Lipovsky A."/>
            <person name="Liu X."/>
            <person name="Liu J."/>
            <person name="Liu S."/>
            <person name="Lokyitsang T."/>
            <person name="Lokyitsang Y."/>
            <person name="Lubonja R."/>
            <person name="Lui A."/>
            <person name="MacDonald P."/>
            <person name="Magnisalis V."/>
            <person name="Maru K."/>
            <person name="Matthews C."/>
            <person name="McCusker W."/>
            <person name="McDonough S."/>
            <person name="Mehta T."/>
            <person name="Meldrim J."/>
            <person name="Meneus L."/>
            <person name="Mihai O."/>
            <person name="Mihalev A."/>
            <person name="Mihova T."/>
            <person name="Mittelman R."/>
            <person name="Mlenga V."/>
            <person name="Montmayeur A."/>
            <person name="Mulrain L."/>
            <person name="Navidi A."/>
            <person name="Naylor J."/>
            <person name="Negash T."/>
            <person name="Nguyen T."/>
            <person name="Nguyen N."/>
            <person name="Nicol R."/>
            <person name="Norbu C."/>
            <person name="Norbu N."/>
            <person name="Novod N."/>
            <person name="O'Neill B."/>
            <person name="Osman S."/>
            <person name="Markiewicz E."/>
            <person name="Oyono O.L."/>
            <person name="Patti C."/>
            <person name="Phunkhang P."/>
            <person name="Pierre F."/>
            <person name="Priest M."/>
            <person name="Raghuraman S."/>
            <person name="Rege F."/>
            <person name="Reyes R."/>
            <person name="Rise C."/>
            <person name="Rogov P."/>
            <person name="Ross K."/>
            <person name="Ryan E."/>
            <person name="Settipalli S."/>
            <person name="Shea T."/>
            <person name="Sherpa N."/>
            <person name="Shi L."/>
            <person name="Shih D."/>
            <person name="Sparrow T."/>
            <person name="Spaulding J."/>
            <person name="Stalker J."/>
            <person name="Stange-Thomann N."/>
            <person name="Stavropoulos S."/>
            <person name="Stone C."/>
            <person name="Strader C."/>
            <person name="Tesfaye S."/>
            <person name="Thomson T."/>
            <person name="Thoulutsang Y."/>
            <person name="Thoulutsang D."/>
            <person name="Topham K."/>
            <person name="Topping I."/>
            <person name="Tsamla T."/>
            <person name="Vassiliev H."/>
            <person name="Vo A."/>
            <person name="Wangchuk T."/>
            <person name="Wangdi T."/>
            <person name="Weiand M."/>
            <person name="Wilkinson J."/>
            <person name="Wilson A."/>
            <person name="Yadav S."/>
            <person name="Young G."/>
            <person name="Yu Q."/>
            <person name="Zembek L."/>
            <person name="Zhong D."/>
            <person name="Zimmer A."/>
            <person name="Zwirko Z."/>
            <person name="Jaffe D.B."/>
            <person name="Alvarez P."/>
            <person name="Brockman W."/>
            <person name="Butler J."/>
            <person name="Chin C."/>
            <person name="Gnerre S."/>
            <person name="Grabherr M."/>
            <person name="Kleber M."/>
            <person name="Mauceli E."/>
            <person name="MacCallum I."/>
        </authorList>
    </citation>
    <scope>NUCLEOTIDE SEQUENCE [LARGE SCALE GENOMIC DNA]</scope>
    <source>
        <strain evidence="6">Tucson 14030-0811.24</strain>
    </source>
</reference>
<feature type="domain" description="BESS" evidence="4">
    <location>
        <begin position="287"/>
        <end position="326"/>
    </location>
</feature>
<dbReference type="InterPro" id="IPR006578">
    <property type="entry name" value="MADF-dom"/>
</dbReference>
<feature type="compositionally biased region" description="Low complexity" evidence="2">
    <location>
        <begin position="265"/>
        <end position="282"/>
    </location>
</feature>
<dbReference type="InterPro" id="IPR004210">
    <property type="entry name" value="BESS_motif"/>
</dbReference>
<dbReference type="InterPro" id="IPR039353">
    <property type="entry name" value="TF_Adf1"/>
</dbReference>
<dbReference type="PROSITE" id="PS51031">
    <property type="entry name" value="BESS"/>
    <property type="match status" value="1"/>
</dbReference>